<proteinExistence type="predicted"/>
<feature type="compositionally biased region" description="Basic and acidic residues" evidence="1">
    <location>
        <begin position="34"/>
        <end position="53"/>
    </location>
</feature>
<protein>
    <recommendedName>
        <fullName evidence="4">Phage terminase small subunit</fullName>
    </recommendedName>
</protein>
<dbReference type="EMBL" id="UASO01000010">
    <property type="protein sequence ID" value="SQC88098.1"/>
    <property type="molecule type" value="Genomic_DNA"/>
</dbReference>
<name>A0A2X3I6D2_KLEPN</name>
<feature type="region of interest" description="Disordered" evidence="1">
    <location>
        <begin position="32"/>
        <end position="53"/>
    </location>
</feature>
<reference evidence="2 3" key="1">
    <citation type="submission" date="2018-06" db="EMBL/GenBank/DDBJ databases">
        <authorList>
            <consortium name="Pathogen Informatics"/>
            <person name="Doyle S."/>
        </authorList>
    </citation>
    <scope>NUCLEOTIDE SEQUENCE [LARGE SCALE GENOMIC DNA]</scope>
    <source>
        <strain evidence="2 3">NCTC9645</strain>
    </source>
</reference>
<dbReference type="AlphaFoldDB" id="A0A2X3I6D2"/>
<evidence type="ECO:0008006" key="4">
    <source>
        <dbReference type="Google" id="ProtNLM"/>
    </source>
</evidence>
<organism evidence="2 3">
    <name type="scientific">Klebsiella pneumoniae</name>
    <dbReference type="NCBI Taxonomy" id="573"/>
    <lineage>
        <taxon>Bacteria</taxon>
        <taxon>Pseudomonadati</taxon>
        <taxon>Pseudomonadota</taxon>
        <taxon>Gammaproteobacteria</taxon>
        <taxon>Enterobacterales</taxon>
        <taxon>Enterobacteriaceae</taxon>
        <taxon>Klebsiella/Raoultella group</taxon>
        <taxon>Klebsiella</taxon>
        <taxon>Klebsiella pneumoniae complex</taxon>
    </lineage>
</organism>
<dbReference type="Proteomes" id="UP000250675">
    <property type="component" value="Unassembled WGS sequence"/>
</dbReference>
<accession>A0A2X3I6D2</accession>
<gene>
    <name evidence="2" type="ORF">NCTC9645_06239</name>
</gene>
<evidence type="ECO:0000256" key="1">
    <source>
        <dbReference type="SAM" id="MobiDB-lite"/>
    </source>
</evidence>
<evidence type="ECO:0000313" key="3">
    <source>
        <dbReference type="Proteomes" id="UP000250675"/>
    </source>
</evidence>
<evidence type="ECO:0000313" key="2">
    <source>
        <dbReference type="EMBL" id="SQC88098.1"/>
    </source>
</evidence>
<sequence>MTLTEEQKALFDALTALQKRFVTHLLNGSNQTEAYERQGEGRRVPVSDPRRIR</sequence>